<dbReference type="InterPro" id="IPR022272">
    <property type="entry name" value="Lipocalin_CS"/>
</dbReference>
<evidence type="ECO:0000256" key="1">
    <source>
        <dbReference type="SAM" id="MobiDB-lite"/>
    </source>
</evidence>
<dbReference type="SUPFAM" id="SSF50814">
    <property type="entry name" value="Lipocalins"/>
    <property type="match status" value="1"/>
</dbReference>
<dbReference type="EMBL" id="JAVAJI010000003">
    <property type="protein sequence ID" value="MDP4544028.1"/>
    <property type="molecule type" value="Genomic_DNA"/>
</dbReference>
<feature type="region of interest" description="Disordered" evidence="1">
    <location>
        <begin position="103"/>
        <end position="122"/>
    </location>
</feature>
<evidence type="ECO:0000313" key="4">
    <source>
        <dbReference type="Proteomes" id="UP001228171"/>
    </source>
</evidence>
<gene>
    <name evidence="3" type="ORF">Q8P09_02910</name>
</gene>
<reference evidence="3 4" key="1">
    <citation type="submission" date="2023-08" db="EMBL/GenBank/DDBJ databases">
        <authorList>
            <person name="Kumar R."/>
        </authorList>
    </citation>
    <scope>NUCLEOTIDE SEQUENCE [LARGE SCALE GENOMIC DNA]</scope>
    <source>
        <strain evidence="3 4">LUR13</strain>
    </source>
</reference>
<evidence type="ECO:0000313" key="3">
    <source>
        <dbReference type="EMBL" id="MDP4544028.1"/>
    </source>
</evidence>
<keyword evidence="4" id="KW-1185">Reference proteome</keyword>
<feature type="compositionally biased region" description="Polar residues" evidence="1">
    <location>
        <begin position="45"/>
        <end position="63"/>
    </location>
</feature>
<dbReference type="InterPro" id="IPR012674">
    <property type="entry name" value="Calycin"/>
</dbReference>
<dbReference type="CDD" id="cd19438">
    <property type="entry name" value="lipocalin_Blc-like"/>
    <property type="match status" value="1"/>
</dbReference>
<feature type="region of interest" description="Disordered" evidence="1">
    <location>
        <begin position="1"/>
        <end position="69"/>
    </location>
</feature>
<feature type="compositionally biased region" description="Polar residues" evidence="1">
    <location>
        <begin position="109"/>
        <end position="122"/>
    </location>
</feature>
<evidence type="ECO:0000259" key="2">
    <source>
        <dbReference type="Pfam" id="PF08212"/>
    </source>
</evidence>
<dbReference type="InterPro" id="IPR000566">
    <property type="entry name" value="Lipocln_cytosolic_FA-bd_dom"/>
</dbReference>
<organism evidence="3 4">
    <name type="scientific">Psychrobacter faecalis</name>
    <dbReference type="NCBI Taxonomy" id="180588"/>
    <lineage>
        <taxon>Bacteria</taxon>
        <taxon>Pseudomonadati</taxon>
        <taxon>Pseudomonadota</taxon>
        <taxon>Gammaproteobacteria</taxon>
        <taxon>Moraxellales</taxon>
        <taxon>Moraxellaceae</taxon>
        <taxon>Psychrobacter</taxon>
    </lineage>
</organism>
<dbReference type="Gene3D" id="2.40.128.20">
    <property type="match status" value="1"/>
</dbReference>
<dbReference type="PRINTS" id="PR01171">
    <property type="entry name" value="BCTLIPOCALIN"/>
</dbReference>
<dbReference type="InterPro" id="IPR047202">
    <property type="entry name" value="Lipocalin_Blc-like_dom"/>
</dbReference>
<comment type="caution">
    <text evidence="3">The sequence shown here is derived from an EMBL/GenBank/DDBJ whole genome shotgun (WGS) entry which is preliminary data.</text>
</comment>
<feature type="domain" description="Lipocalin/cytosolic fatty-acid binding" evidence="2">
    <location>
        <begin position="271"/>
        <end position="416"/>
    </location>
</feature>
<sequence>MKTNKLPKSAWPDSQAAGSQSQQTKSSQHYLDKNYLKKGYRKTDNTSQSSDASNDASYHNDSANDMPVGDVTLKASATDNEFVYKKSGQNAPKAAKSVLIDSSNHDQNNHNTSFKSTQDLQSNSFQNGGGYKKAPAYKKVQKTTDINTTDINIDAAVDISAKSLNGNTKSNKSITAETVDTDDGNEDMGLPTIPERIFMNGLIKHTGIALAIIIPLAAFSAYAATPPVNTAAKAGVTANATTAKTVTETLSIKPNAIIYKSASVPTTVDSVDLKKYAGTWYEIGRLPMYFQRNCASDVTATYIEKTDGSGIKVFNQCKAQDGSAITAEGLAKPADASGSKLKVTFLPSWIRWLPVGRADYWVLARDADYKTALVGTPDKDYLWLLARSPNVSQETYAKYRQIAQKQGYDLKEFKLTLQTNQTVKLVP</sequence>
<feature type="compositionally biased region" description="Polar residues" evidence="1">
    <location>
        <begin position="16"/>
        <end position="29"/>
    </location>
</feature>
<dbReference type="Proteomes" id="UP001228171">
    <property type="component" value="Unassembled WGS sequence"/>
</dbReference>
<dbReference type="PANTHER" id="PTHR10612">
    <property type="entry name" value="APOLIPOPROTEIN D"/>
    <property type="match status" value="1"/>
</dbReference>
<dbReference type="Pfam" id="PF08212">
    <property type="entry name" value="Lipocalin_2"/>
    <property type="match status" value="1"/>
</dbReference>
<protein>
    <submittedName>
        <fullName evidence="3">Lipocalin family protein</fullName>
    </submittedName>
</protein>
<proteinExistence type="predicted"/>
<name>A0ABT9HE26_9GAMM</name>
<dbReference type="PANTHER" id="PTHR10612:SF34">
    <property type="entry name" value="APOLIPOPROTEIN D"/>
    <property type="match status" value="1"/>
</dbReference>
<dbReference type="InterPro" id="IPR002446">
    <property type="entry name" value="Lipocalin_bac"/>
</dbReference>
<accession>A0ABT9HE26</accession>
<dbReference type="PROSITE" id="PS00213">
    <property type="entry name" value="LIPOCALIN"/>
    <property type="match status" value="1"/>
</dbReference>
<dbReference type="RefSeq" id="WP_305935472.1">
    <property type="nucleotide sequence ID" value="NZ_JAVAJI010000003.1"/>
</dbReference>